<comment type="caution">
    <text evidence="4">The sequence shown here is derived from an EMBL/GenBank/DDBJ whole genome shotgun (WGS) entry which is preliminary data.</text>
</comment>
<reference evidence="4" key="1">
    <citation type="submission" date="2023-05" db="EMBL/GenBank/DDBJ databases">
        <authorList>
            <person name="Stuckert A."/>
        </authorList>
    </citation>
    <scope>NUCLEOTIDE SEQUENCE</scope>
</reference>
<feature type="region of interest" description="Disordered" evidence="2">
    <location>
        <begin position="240"/>
        <end position="299"/>
    </location>
</feature>
<evidence type="ECO:0000256" key="2">
    <source>
        <dbReference type="SAM" id="MobiDB-lite"/>
    </source>
</evidence>
<feature type="compositionally biased region" description="Polar residues" evidence="2">
    <location>
        <begin position="200"/>
        <end position="211"/>
    </location>
</feature>
<organism evidence="4 5">
    <name type="scientific">Staurois parvus</name>
    <dbReference type="NCBI Taxonomy" id="386267"/>
    <lineage>
        <taxon>Eukaryota</taxon>
        <taxon>Metazoa</taxon>
        <taxon>Chordata</taxon>
        <taxon>Craniata</taxon>
        <taxon>Vertebrata</taxon>
        <taxon>Euteleostomi</taxon>
        <taxon>Amphibia</taxon>
        <taxon>Batrachia</taxon>
        <taxon>Anura</taxon>
        <taxon>Neobatrachia</taxon>
        <taxon>Ranoidea</taxon>
        <taxon>Ranidae</taxon>
        <taxon>Staurois</taxon>
    </lineage>
</organism>
<dbReference type="Proteomes" id="UP001162483">
    <property type="component" value="Unassembled WGS sequence"/>
</dbReference>
<feature type="region of interest" description="Disordered" evidence="2">
    <location>
        <begin position="188"/>
        <end position="223"/>
    </location>
</feature>
<dbReference type="PANTHER" id="PTHR16046">
    <property type="entry name" value="SMC5-SMC6 COMPLEX LOCALIZATION FACTOR 2"/>
    <property type="match status" value="1"/>
</dbReference>
<feature type="compositionally biased region" description="Basic residues" evidence="2">
    <location>
        <begin position="212"/>
        <end position="223"/>
    </location>
</feature>
<proteinExistence type="inferred from homology"/>
<dbReference type="EMBL" id="CATNWA010020898">
    <property type="protein sequence ID" value="CAI9620332.1"/>
    <property type="molecule type" value="Genomic_DNA"/>
</dbReference>
<evidence type="ECO:0000259" key="3">
    <source>
        <dbReference type="Pfam" id="PF14816"/>
    </source>
</evidence>
<protein>
    <recommendedName>
        <fullName evidence="3">Coiled-coil SMC6 And NSE5 INteracting (CANIN) domain-containing protein</fullName>
    </recommendedName>
</protein>
<feature type="domain" description="Coiled-coil SMC6 And NSE5 INteracting (CANIN)" evidence="3">
    <location>
        <begin position="383"/>
        <end position="659"/>
    </location>
</feature>
<feature type="region of interest" description="Disordered" evidence="2">
    <location>
        <begin position="1"/>
        <end position="28"/>
    </location>
</feature>
<accession>A0ABN9HIE4</accession>
<feature type="region of interest" description="Disordered" evidence="2">
    <location>
        <begin position="70"/>
        <end position="89"/>
    </location>
</feature>
<comment type="similarity">
    <text evidence="1">Belongs to the FAM178 family.</text>
</comment>
<evidence type="ECO:0000256" key="1">
    <source>
        <dbReference type="ARBA" id="ARBA00010311"/>
    </source>
</evidence>
<feature type="compositionally biased region" description="Acidic residues" evidence="2">
    <location>
        <begin position="260"/>
        <end position="271"/>
    </location>
</feature>
<dbReference type="InterPro" id="IPR044276">
    <property type="entry name" value="CANIN_dom"/>
</dbReference>
<name>A0ABN9HIE4_9NEOB</name>
<dbReference type="Pfam" id="PF14816">
    <property type="entry name" value="CANIN"/>
    <property type="match status" value="1"/>
</dbReference>
<feature type="compositionally biased region" description="Polar residues" evidence="2">
    <location>
        <begin position="242"/>
        <end position="258"/>
    </location>
</feature>
<evidence type="ECO:0000313" key="4">
    <source>
        <dbReference type="EMBL" id="CAI9620332.1"/>
    </source>
</evidence>
<dbReference type="PANTHER" id="PTHR16046:SF9">
    <property type="entry name" value="SMC5-SMC6 COMPLEX LOCALIZATION FACTOR PROTEIN 2"/>
    <property type="match status" value="1"/>
</dbReference>
<sequence>MTRRALKFPSFEEGAASRGTEGTHGDRKQHITDFFKPTCKPDDLCSALKNFIGNKDLKLQTQDINSYDFNKIPPLKRRRKSPAQSPSKRPIIEALLKRDNQTIVRNFKAFCAKCGMNVLSPKVVIERLTLPVSTLVHLKEGFKKCSESTEIVTLSPSSFKSLQSKNVRPLSFPGKSHNQQFFDERSQIPVSGQKGHGPQQPYTLVDSSGPHNRSHGGITKKKSTHLAVSLGKTKGHEFLSKVNGSSVSNRETSNVKTTLESEEASSSDLESEFPLLPMRPATSESKNSDCSTSNSPFNGSKKVLQRIHRDSVDSDESFHALSLSTDEEEEETLKPLDEIIKITAEPVPATPQGADLSLLSLSQSPIHDTPANNRLKELLQTPFYDNNLECLVKEKEESERIDAIEKQLHKDLERGQGVADEKVMDSEQDGELTDEHRDLLKKFSVVTNAIPDHHPGEEIFHLPESGKIFNIRTLNLQHLQFNSGGNSEEMIIFSCSPGNQLMLATEGFLTTLYQFKKCPEVLMRWMFQMVSIHPSYATSIKLLNALIEMTCNHLTNLEEKPWVPTLLDIATVFANMGIAFKTLFSLLHIQPSFKDFDLVSAVPGSVSTEKGTLCTEQIFSRVPASQIAHVIKFLGLCTAVYRESYEDLEILALLVMLLKNASGERTKGHSCDGLALSHCKSPSKHQDMGNYDAGTVLCYERTFQSSS</sequence>
<evidence type="ECO:0000313" key="5">
    <source>
        <dbReference type="Proteomes" id="UP001162483"/>
    </source>
</evidence>
<feature type="compositionally biased region" description="Polar residues" evidence="2">
    <location>
        <begin position="282"/>
        <end position="298"/>
    </location>
</feature>
<gene>
    <name evidence="4" type="ORF">SPARVUS_LOCUS15965167</name>
</gene>
<dbReference type="InterPro" id="IPR026161">
    <property type="entry name" value="FAM178"/>
</dbReference>
<keyword evidence="5" id="KW-1185">Reference proteome</keyword>